<dbReference type="SUPFAM" id="SSF55961">
    <property type="entry name" value="Bet v1-like"/>
    <property type="match status" value="2"/>
</dbReference>
<sequence>MNENLTRHPDGRTTLRMQRRLPHPPEKVWRAITQPQHLTAWFPADVTLDGDRITYGFGPDGRITHNDPPRLYAHTWGEDHLRWELQPDDNGGTLLTLTHTFTDHHGAASFTAGWHTCLIALLHHLDQRPHNPPPSMARLHEDYIHILGLDPATRDGDTLRLERQLTRPADHVWHHLDGDHATVGQPPPAPFTVPGVPAGPVTRAETGKLLEYDTPGGGVRWELAEGTGHGARLIVTHTGDPSALPAWRSRVVALAVELLNGGK</sequence>
<reference evidence="3 4" key="1">
    <citation type="submission" date="2022-04" db="EMBL/GenBank/DDBJ databases">
        <title>Genome draft of Actinomadura sp. ATCC 31491.</title>
        <authorList>
            <person name="Shi X."/>
            <person name="Du Y."/>
        </authorList>
    </citation>
    <scope>NUCLEOTIDE SEQUENCE [LARGE SCALE GENOMIC DNA]</scope>
    <source>
        <strain evidence="3 4">ATCC 31491</strain>
    </source>
</reference>
<comment type="similarity">
    <text evidence="1">Belongs to the AHA1 family.</text>
</comment>
<protein>
    <submittedName>
        <fullName evidence="3">SRPBCC domain-containing protein</fullName>
    </submittedName>
</protein>
<dbReference type="Gene3D" id="3.30.530.20">
    <property type="match status" value="1"/>
</dbReference>
<feature type="domain" description="Activator of Hsp90 ATPase homologue 1/2-like C-terminal" evidence="2">
    <location>
        <begin position="23"/>
        <end position="121"/>
    </location>
</feature>
<dbReference type="InterPro" id="IPR013538">
    <property type="entry name" value="ASHA1/2-like_C"/>
</dbReference>
<comment type="caution">
    <text evidence="3">The sequence shown here is derived from an EMBL/GenBank/DDBJ whole genome shotgun (WGS) entry which is preliminary data.</text>
</comment>
<evidence type="ECO:0000259" key="2">
    <source>
        <dbReference type="Pfam" id="PF08327"/>
    </source>
</evidence>
<gene>
    <name evidence="3" type="ORF">MF672_017225</name>
</gene>
<dbReference type="InterPro" id="IPR023393">
    <property type="entry name" value="START-like_dom_sf"/>
</dbReference>
<evidence type="ECO:0000313" key="3">
    <source>
        <dbReference type="EMBL" id="MCK2215514.1"/>
    </source>
</evidence>
<accession>A0ABT0FT44</accession>
<dbReference type="EMBL" id="JAKRKC020000001">
    <property type="protein sequence ID" value="MCK2215514.1"/>
    <property type="molecule type" value="Genomic_DNA"/>
</dbReference>
<evidence type="ECO:0000313" key="4">
    <source>
        <dbReference type="Proteomes" id="UP001317259"/>
    </source>
</evidence>
<dbReference type="RefSeq" id="WP_242376024.1">
    <property type="nucleotide sequence ID" value="NZ_JAKRKC020000001.1"/>
</dbReference>
<proteinExistence type="inferred from homology"/>
<dbReference type="Proteomes" id="UP001317259">
    <property type="component" value="Unassembled WGS sequence"/>
</dbReference>
<evidence type="ECO:0000256" key="1">
    <source>
        <dbReference type="ARBA" id="ARBA00006817"/>
    </source>
</evidence>
<organism evidence="3 4">
    <name type="scientific">Actinomadura luzonensis</name>
    <dbReference type="NCBI Taxonomy" id="2805427"/>
    <lineage>
        <taxon>Bacteria</taxon>
        <taxon>Bacillati</taxon>
        <taxon>Actinomycetota</taxon>
        <taxon>Actinomycetes</taxon>
        <taxon>Streptosporangiales</taxon>
        <taxon>Thermomonosporaceae</taxon>
        <taxon>Actinomadura</taxon>
    </lineage>
</organism>
<keyword evidence="4" id="KW-1185">Reference proteome</keyword>
<name>A0ABT0FT44_9ACTN</name>
<dbReference type="Pfam" id="PF08327">
    <property type="entry name" value="AHSA1"/>
    <property type="match status" value="1"/>
</dbReference>